<comment type="caution">
    <text evidence="2">The sequence shown here is derived from an EMBL/GenBank/DDBJ whole genome shotgun (WGS) entry which is preliminary data.</text>
</comment>
<feature type="compositionally biased region" description="Basic and acidic residues" evidence="1">
    <location>
        <begin position="149"/>
        <end position="178"/>
    </location>
</feature>
<sequence length="210" mass="24482">MFSCCDGMEYWVEVNEQGPRLCRKRKTSTRCTLPANVRPLARSETVRPETVRSTALRSTAVHSTAVRYTAARYTAARSTAGRSEANRRPFEEYITWDTPHYRAFLVPESEIVELGKEAWLDRRRKYRELRESCKELMEKRNKDCVPSHYERSAGYRTDVKQTPVRPKDNTPGRPKDTYVRSSYRSNGNQAATASTRRQTWTNDRVTNSFW</sequence>
<reference evidence="2 3" key="1">
    <citation type="submission" date="2016-12" db="EMBL/GenBank/DDBJ databases">
        <title>The genomes of Aspergillus section Nigri reveals drivers in fungal speciation.</title>
        <authorList>
            <consortium name="DOE Joint Genome Institute"/>
            <person name="Vesth T.C."/>
            <person name="Nybo J."/>
            <person name="Theobald S."/>
            <person name="Brandl J."/>
            <person name="Frisvad J.C."/>
            <person name="Nielsen K.F."/>
            <person name="Lyhne E.K."/>
            <person name="Kogle M.E."/>
            <person name="Kuo A."/>
            <person name="Riley R."/>
            <person name="Clum A."/>
            <person name="Nolan M."/>
            <person name="Lipzen A."/>
            <person name="Salamov A."/>
            <person name="Henrissat B."/>
            <person name="Wiebenga A."/>
            <person name="De Vries R.P."/>
            <person name="Grigoriev I.V."/>
            <person name="Mortensen U.H."/>
            <person name="Andersen M.R."/>
            <person name="Baker S.E."/>
        </authorList>
    </citation>
    <scope>NUCLEOTIDE SEQUENCE [LARGE SCALE GENOMIC DNA]</scope>
    <source>
        <strain evidence="2 3">CBS 115572</strain>
    </source>
</reference>
<dbReference type="AlphaFoldDB" id="A0A317VB66"/>
<feature type="compositionally biased region" description="Polar residues" evidence="1">
    <location>
        <begin position="179"/>
        <end position="210"/>
    </location>
</feature>
<dbReference type="OrthoDB" id="4399046at2759"/>
<organism evidence="2 3">
    <name type="scientific">Aspergillus sclerotioniger CBS 115572</name>
    <dbReference type="NCBI Taxonomy" id="1450535"/>
    <lineage>
        <taxon>Eukaryota</taxon>
        <taxon>Fungi</taxon>
        <taxon>Dikarya</taxon>
        <taxon>Ascomycota</taxon>
        <taxon>Pezizomycotina</taxon>
        <taxon>Eurotiomycetes</taxon>
        <taxon>Eurotiomycetidae</taxon>
        <taxon>Eurotiales</taxon>
        <taxon>Aspergillaceae</taxon>
        <taxon>Aspergillus</taxon>
        <taxon>Aspergillus subgen. Circumdati</taxon>
    </lineage>
</organism>
<proteinExistence type="predicted"/>
<evidence type="ECO:0000256" key="1">
    <source>
        <dbReference type="SAM" id="MobiDB-lite"/>
    </source>
</evidence>
<evidence type="ECO:0000313" key="2">
    <source>
        <dbReference type="EMBL" id="PWY70317.1"/>
    </source>
</evidence>
<accession>A0A317VB66</accession>
<dbReference type="GeneID" id="37108688"/>
<dbReference type="RefSeq" id="XP_025462608.1">
    <property type="nucleotide sequence ID" value="XM_025606545.1"/>
</dbReference>
<gene>
    <name evidence="2" type="ORF">BO94DRAFT_269195</name>
</gene>
<dbReference type="Proteomes" id="UP000246702">
    <property type="component" value="Unassembled WGS sequence"/>
</dbReference>
<protein>
    <submittedName>
        <fullName evidence="2">Uncharacterized protein</fullName>
    </submittedName>
</protein>
<name>A0A317VB66_9EURO</name>
<keyword evidence="3" id="KW-1185">Reference proteome</keyword>
<feature type="region of interest" description="Disordered" evidence="1">
    <location>
        <begin position="149"/>
        <end position="210"/>
    </location>
</feature>
<evidence type="ECO:0000313" key="3">
    <source>
        <dbReference type="Proteomes" id="UP000246702"/>
    </source>
</evidence>
<dbReference type="EMBL" id="MSFK01000039">
    <property type="protein sequence ID" value="PWY70317.1"/>
    <property type="molecule type" value="Genomic_DNA"/>
</dbReference>